<name>A0ACD1AGT2_9FIRM</name>
<proteinExistence type="predicted"/>
<dbReference type="Proteomes" id="UP000594014">
    <property type="component" value="Chromosome"/>
</dbReference>
<evidence type="ECO:0000313" key="2">
    <source>
        <dbReference type="Proteomes" id="UP000594014"/>
    </source>
</evidence>
<gene>
    <name evidence="1" type="ORF">FRZ06_21340</name>
</gene>
<accession>A0ACD1AGT2</accession>
<evidence type="ECO:0000313" key="1">
    <source>
        <dbReference type="EMBL" id="QOX65708.1"/>
    </source>
</evidence>
<reference evidence="1" key="1">
    <citation type="submission" date="2019-08" db="EMBL/GenBank/DDBJ databases">
        <title>Genome sequence of Clostridiales bacterium MT110.</title>
        <authorList>
            <person name="Cao J."/>
        </authorList>
    </citation>
    <scope>NUCLEOTIDE SEQUENCE</scope>
    <source>
        <strain evidence="1">MT110</strain>
    </source>
</reference>
<keyword evidence="2" id="KW-1185">Reference proteome</keyword>
<protein>
    <submittedName>
        <fullName evidence="1">Flavodoxin</fullName>
    </submittedName>
</protein>
<sequence length="264" mass="28758">MSKNIIFYFSGTGNSRNVAKDIAAAIEDCELISMGKQHNLSGIYQRIGFVYPVYGGGMPGVVERFIQTLDLSSNANSYIFAVCTSGSGSADGLTNISKIIGGKGGKLSYAESIRCFSNYVGLYAMGSDVENKAKAQSQATKQVVKDIQICAVKSPAKNSPLALIHGPFIKSLAKKDKGFHVNEACNSCATCCKVCPVGNIKMLDGKPDFLHHCEQCMACIQWCPKKAINFKNKTQDRGRYHHPDITIGEMINEQNDSCFEKSKR</sequence>
<organism evidence="1 2">
    <name type="scientific">Anoxybacterium hadale</name>
    <dbReference type="NCBI Taxonomy" id="3408580"/>
    <lineage>
        <taxon>Bacteria</taxon>
        <taxon>Bacillati</taxon>
        <taxon>Bacillota</taxon>
        <taxon>Clostridia</taxon>
        <taxon>Peptostreptococcales</taxon>
        <taxon>Anaerovoracaceae</taxon>
        <taxon>Anoxybacterium</taxon>
    </lineage>
</organism>
<dbReference type="EMBL" id="CP042469">
    <property type="protein sequence ID" value="QOX65708.1"/>
    <property type="molecule type" value="Genomic_DNA"/>
</dbReference>